<name>A0AAE9AEH2_CAEBR</name>
<dbReference type="InterPro" id="IPR006600">
    <property type="entry name" value="HTH_CenpB_DNA-bd_dom"/>
</dbReference>
<dbReference type="AlphaFoldDB" id="A0AAE9AEH2"/>
<sequence>MEETVKEEPREEETPETPQKFRRQNYTLEFKTQVVEFAEKTNNCQASTLFGVPRQCIQNWRRVKEEFLNAEEPFGKPKKQMKRLKGGGRKLKNAEMDQKMEKWLKEKEEIGEKITGTMIKEYAISISGDSEFRASNGWLQRFLVRHKLNLGSKKEKSIPNSMVSGSEFSLEDMLRGILNSQNPEDVVADSEEAPEGSGDFLSQILAGNSNFESQNSGEINAEQLLQQFLVNEEID</sequence>
<dbReference type="GO" id="GO:0003677">
    <property type="term" value="F:DNA binding"/>
    <property type="evidence" value="ECO:0007669"/>
    <property type="project" value="UniProtKB-KW"/>
</dbReference>
<organism evidence="5 6">
    <name type="scientific">Caenorhabditis briggsae</name>
    <dbReference type="NCBI Taxonomy" id="6238"/>
    <lineage>
        <taxon>Eukaryota</taxon>
        <taxon>Metazoa</taxon>
        <taxon>Ecdysozoa</taxon>
        <taxon>Nematoda</taxon>
        <taxon>Chromadorea</taxon>
        <taxon>Rhabditida</taxon>
        <taxon>Rhabditina</taxon>
        <taxon>Rhabditomorpha</taxon>
        <taxon>Rhabditoidea</taxon>
        <taxon>Rhabditidae</taxon>
        <taxon>Peloderinae</taxon>
        <taxon>Caenorhabditis</taxon>
    </lineage>
</organism>
<evidence type="ECO:0000256" key="2">
    <source>
        <dbReference type="ARBA" id="ARBA00023125"/>
    </source>
</evidence>
<reference evidence="5 6" key="1">
    <citation type="submission" date="2022-05" db="EMBL/GenBank/DDBJ databases">
        <title>Chromosome-level reference genomes for two strains of Caenorhabditis briggsae: an improved platform for comparative genomics.</title>
        <authorList>
            <person name="Stevens L."/>
            <person name="Andersen E.C."/>
        </authorList>
    </citation>
    <scope>NUCLEOTIDE SEQUENCE [LARGE SCALE GENOMIC DNA]</scope>
    <source>
        <strain evidence="5">QX1410_ONT</strain>
        <tissue evidence="5">Whole-organism</tissue>
    </source>
</reference>
<evidence type="ECO:0000313" key="5">
    <source>
        <dbReference type="EMBL" id="ULT97490.1"/>
    </source>
</evidence>
<dbReference type="Pfam" id="PF09607">
    <property type="entry name" value="BrkDBD"/>
    <property type="match status" value="1"/>
</dbReference>
<dbReference type="InterPro" id="IPR018586">
    <property type="entry name" value="Brinker_DNA-bd"/>
</dbReference>
<dbReference type="Gene3D" id="1.10.10.60">
    <property type="entry name" value="Homeodomain-like"/>
    <property type="match status" value="1"/>
</dbReference>
<dbReference type="SUPFAM" id="SSF46689">
    <property type="entry name" value="Homeodomain-like"/>
    <property type="match status" value="1"/>
</dbReference>
<evidence type="ECO:0000313" key="6">
    <source>
        <dbReference type="Proteomes" id="UP000827892"/>
    </source>
</evidence>
<accession>A0AAE9AEH2</accession>
<feature type="region of interest" description="Disordered" evidence="3">
    <location>
        <begin position="1"/>
        <end position="22"/>
    </location>
</feature>
<evidence type="ECO:0000256" key="1">
    <source>
        <dbReference type="ARBA" id="ARBA00004123"/>
    </source>
</evidence>
<evidence type="ECO:0000259" key="4">
    <source>
        <dbReference type="PROSITE" id="PS51253"/>
    </source>
</evidence>
<proteinExistence type="predicted"/>
<dbReference type="Proteomes" id="UP000827892">
    <property type="component" value="Chromosome IV"/>
</dbReference>
<dbReference type="Pfam" id="PF03221">
    <property type="entry name" value="HTH_Tnp_Tc5"/>
    <property type="match status" value="1"/>
</dbReference>
<gene>
    <name evidence="5" type="ORF">L3Y34_005360</name>
</gene>
<protein>
    <recommendedName>
        <fullName evidence="4">HTH CENPB-type domain-containing protein</fullName>
    </recommendedName>
</protein>
<comment type="subcellular location">
    <subcellularLocation>
        <location evidence="1">Nucleus</location>
    </subcellularLocation>
</comment>
<keyword evidence="2" id="KW-0238">DNA-binding</keyword>
<dbReference type="GO" id="GO:0005634">
    <property type="term" value="C:nucleus"/>
    <property type="evidence" value="ECO:0007669"/>
    <property type="project" value="UniProtKB-SubCell"/>
</dbReference>
<dbReference type="SMART" id="SM00674">
    <property type="entry name" value="CENPB"/>
    <property type="match status" value="1"/>
</dbReference>
<dbReference type="EMBL" id="CP090894">
    <property type="protein sequence ID" value="ULT97490.1"/>
    <property type="molecule type" value="Genomic_DNA"/>
</dbReference>
<feature type="domain" description="HTH CENPB-type" evidence="4">
    <location>
        <begin position="84"/>
        <end position="152"/>
    </location>
</feature>
<dbReference type="PROSITE" id="PS51253">
    <property type="entry name" value="HTH_CENPB"/>
    <property type="match status" value="1"/>
</dbReference>
<evidence type="ECO:0000256" key="3">
    <source>
        <dbReference type="SAM" id="MobiDB-lite"/>
    </source>
</evidence>
<dbReference type="InterPro" id="IPR009057">
    <property type="entry name" value="Homeodomain-like_sf"/>
</dbReference>